<feature type="non-terminal residue" evidence="1">
    <location>
        <position position="49"/>
    </location>
</feature>
<sequence length="49" mass="5622">ATRPPAAAPDRGPASSRCRRPWAPSAWLVWRRRARRRAGRCRDGALRRL</sequence>
<protein>
    <submittedName>
        <fullName evidence="1">Uncharacterized protein</fullName>
    </submittedName>
</protein>
<gene>
    <name evidence="1" type="ORF">AVDCRST_MAG52-1033</name>
</gene>
<dbReference type="EMBL" id="CADCTN010000072">
    <property type="protein sequence ID" value="CAA9231489.1"/>
    <property type="molecule type" value="Genomic_DNA"/>
</dbReference>
<evidence type="ECO:0000313" key="1">
    <source>
        <dbReference type="EMBL" id="CAA9231489.1"/>
    </source>
</evidence>
<feature type="non-terminal residue" evidence="1">
    <location>
        <position position="1"/>
    </location>
</feature>
<organism evidence="1">
    <name type="scientific">uncultured Blastococcus sp</name>
    <dbReference type="NCBI Taxonomy" id="217144"/>
    <lineage>
        <taxon>Bacteria</taxon>
        <taxon>Bacillati</taxon>
        <taxon>Actinomycetota</taxon>
        <taxon>Actinomycetes</taxon>
        <taxon>Geodermatophilales</taxon>
        <taxon>Geodermatophilaceae</taxon>
        <taxon>Blastococcus</taxon>
        <taxon>environmental samples</taxon>
    </lineage>
</organism>
<accession>A0A6J4HRL4</accession>
<dbReference type="AlphaFoldDB" id="A0A6J4HRL4"/>
<reference evidence="1" key="1">
    <citation type="submission" date="2020-02" db="EMBL/GenBank/DDBJ databases">
        <authorList>
            <person name="Meier V. D."/>
        </authorList>
    </citation>
    <scope>NUCLEOTIDE SEQUENCE</scope>
    <source>
        <strain evidence="1">AVDCRST_MAG52</strain>
    </source>
</reference>
<proteinExistence type="predicted"/>
<name>A0A6J4HRL4_9ACTN</name>